<dbReference type="HOGENOM" id="CLU_182107_0_0_2"/>
<protein>
    <recommendedName>
        <fullName evidence="3">Translation elongation factor-like protein</fullName>
    </recommendedName>
</protein>
<dbReference type="Gene3D" id="2.40.30.10">
    <property type="entry name" value="Translation factors"/>
    <property type="match status" value="1"/>
</dbReference>
<dbReference type="KEGG" id="ast:Asulf_00452"/>
<sequence>MEEAGRVTHYFSKAGVAAVVLTKKLKVGDRIKIKGNTTDFEQIVESIEINHKKVDSALPGDLVGIKVKDRVRKKDIVYLL</sequence>
<keyword evidence="2" id="KW-1185">Reference proteome</keyword>
<evidence type="ECO:0000313" key="1">
    <source>
        <dbReference type="EMBL" id="AGK60479.1"/>
    </source>
</evidence>
<reference evidence="1 2" key="1">
    <citation type="journal article" date="2013" name="Genome Announc.">
        <title>Complete Genome Sequence of the Thermophilic and Facultatively Chemolithoautotrophic Sulfate Reducer Archaeoglobus sulfaticallidus Strain PM70-1T.</title>
        <authorList>
            <person name="Stokke R."/>
            <person name="Hocking W.P."/>
            <person name="Steinsbu B.O."/>
            <person name="Steen I.H."/>
        </authorList>
    </citation>
    <scope>NUCLEOTIDE SEQUENCE [LARGE SCALE GENOMIC DNA]</scope>
    <source>
        <strain evidence="1">PM70-1</strain>
    </source>
</reference>
<dbReference type="RefSeq" id="WP_015590078.1">
    <property type="nucleotide sequence ID" value="NC_021169.1"/>
</dbReference>
<name>N0BA65_9EURY</name>
<dbReference type="eggNOG" id="arCOG03202">
    <property type="taxonomic scope" value="Archaea"/>
</dbReference>
<dbReference type="InterPro" id="IPR009000">
    <property type="entry name" value="Transl_B-barrel_sf"/>
</dbReference>
<dbReference type="GeneID" id="15392098"/>
<gene>
    <name evidence="1" type="ORF">Asulf_00452</name>
</gene>
<dbReference type="EMBL" id="CP005290">
    <property type="protein sequence ID" value="AGK60479.1"/>
    <property type="molecule type" value="Genomic_DNA"/>
</dbReference>
<evidence type="ECO:0000313" key="2">
    <source>
        <dbReference type="Proteomes" id="UP000013307"/>
    </source>
</evidence>
<accession>N0BA65</accession>
<dbReference type="SUPFAM" id="SSF50447">
    <property type="entry name" value="Translation proteins"/>
    <property type="match status" value="1"/>
</dbReference>
<evidence type="ECO:0008006" key="3">
    <source>
        <dbReference type="Google" id="ProtNLM"/>
    </source>
</evidence>
<organism evidence="1 2">
    <name type="scientific">Archaeoglobus sulfaticallidus PM70-1</name>
    <dbReference type="NCBI Taxonomy" id="387631"/>
    <lineage>
        <taxon>Archaea</taxon>
        <taxon>Methanobacteriati</taxon>
        <taxon>Methanobacteriota</taxon>
        <taxon>Archaeoglobi</taxon>
        <taxon>Archaeoglobales</taxon>
        <taxon>Archaeoglobaceae</taxon>
        <taxon>Archaeoglobus</taxon>
    </lineage>
</organism>
<dbReference type="AlphaFoldDB" id="N0BA65"/>
<proteinExistence type="predicted"/>
<dbReference type="Proteomes" id="UP000013307">
    <property type="component" value="Chromosome"/>
</dbReference>